<evidence type="ECO:0008006" key="3">
    <source>
        <dbReference type="Google" id="ProtNLM"/>
    </source>
</evidence>
<dbReference type="InterPro" id="IPR014710">
    <property type="entry name" value="RmlC-like_jellyroll"/>
</dbReference>
<accession>A0A1N7N270</accession>
<protein>
    <recommendedName>
        <fullName evidence="3">Cupin domain-containing protein</fullName>
    </recommendedName>
</protein>
<dbReference type="InterPro" id="IPR011051">
    <property type="entry name" value="RmlC_Cupin_sf"/>
</dbReference>
<evidence type="ECO:0000313" key="1">
    <source>
        <dbReference type="EMBL" id="SIS92467.1"/>
    </source>
</evidence>
<sequence>MTKTTARPQEAFSGPHWTPQYLAELDTAHENGRVGSTLVSESDRARVWLIEMQPGDRLPLHTHVLDYFWVATTAGRARSRFADGTVSEMDYDVGTTRHFTFGKGESMTHDLENIGDTVLCFTTVEYLDSPNAPLF</sequence>
<dbReference type="OrthoDB" id="9800684at2"/>
<dbReference type="EMBL" id="FTOQ01000006">
    <property type="protein sequence ID" value="SIS92467.1"/>
    <property type="molecule type" value="Genomic_DNA"/>
</dbReference>
<keyword evidence="2" id="KW-1185">Reference proteome</keyword>
<evidence type="ECO:0000313" key="2">
    <source>
        <dbReference type="Proteomes" id="UP000186684"/>
    </source>
</evidence>
<dbReference type="RefSeq" id="WP_076448318.1">
    <property type="nucleotide sequence ID" value="NZ_FTOQ01000006.1"/>
</dbReference>
<gene>
    <name evidence="1" type="ORF">SAMN05421759_106172</name>
</gene>
<dbReference type="AlphaFoldDB" id="A0A1N7N270"/>
<dbReference type="STRING" id="633194.SAMN05421759_106172"/>
<dbReference type="SUPFAM" id="SSF51182">
    <property type="entry name" value="RmlC-like cupins"/>
    <property type="match status" value="1"/>
</dbReference>
<name>A0A1N7N270_9RHOB</name>
<dbReference type="Gene3D" id="2.60.120.10">
    <property type="entry name" value="Jelly Rolls"/>
    <property type="match status" value="1"/>
</dbReference>
<reference evidence="2" key="1">
    <citation type="submission" date="2017-01" db="EMBL/GenBank/DDBJ databases">
        <authorList>
            <person name="Varghese N."/>
            <person name="Submissions S."/>
        </authorList>
    </citation>
    <scope>NUCLEOTIDE SEQUENCE [LARGE SCALE GENOMIC DNA]</scope>
    <source>
        <strain evidence="2">DSM 29430</strain>
    </source>
</reference>
<organism evidence="1 2">
    <name type="scientific">Roseivivax lentus</name>
    <dbReference type="NCBI Taxonomy" id="633194"/>
    <lineage>
        <taxon>Bacteria</taxon>
        <taxon>Pseudomonadati</taxon>
        <taxon>Pseudomonadota</taxon>
        <taxon>Alphaproteobacteria</taxon>
        <taxon>Rhodobacterales</taxon>
        <taxon>Roseobacteraceae</taxon>
        <taxon>Roseivivax</taxon>
    </lineage>
</organism>
<dbReference type="Proteomes" id="UP000186684">
    <property type="component" value="Unassembled WGS sequence"/>
</dbReference>
<proteinExistence type="predicted"/>